<keyword evidence="2" id="KW-0479">Metal-binding</keyword>
<dbReference type="RefSeq" id="WP_340357438.1">
    <property type="nucleotide sequence ID" value="NZ_JBBKZU010000005.1"/>
</dbReference>
<gene>
    <name evidence="4" type="ORF">WKW77_13945</name>
</gene>
<evidence type="ECO:0000256" key="2">
    <source>
        <dbReference type="ARBA" id="ARBA00022723"/>
    </source>
</evidence>
<keyword evidence="3" id="KW-0408">Iron</keyword>
<dbReference type="SUPFAM" id="SSF47188">
    <property type="entry name" value="Hemerythrin-like"/>
    <property type="match status" value="1"/>
</dbReference>
<evidence type="ECO:0000313" key="4">
    <source>
        <dbReference type="EMBL" id="MEJ8812180.1"/>
    </source>
</evidence>
<dbReference type="CDD" id="cd12107">
    <property type="entry name" value="Hemerythrin"/>
    <property type="match status" value="1"/>
</dbReference>
<dbReference type="EMBL" id="JBBKZU010000005">
    <property type="protein sequence ID" value="MEJ8812180.1"/>
    <property type="molecule type" value="Genomic_DNA"/>
</dbReference>
<comment type="caution">
    <text evidence="4">The sequence shown here is derived from an EMBL/GenBank/DDBJ whole genome shotgun (WGS) entry which is preliminary data.</text>
</comment>
<evidence type="ECO:0000256" key="1">
    <source>
        <dbReference type="ARBA" id="ARBA00010587"/>
    </source>
</evidence>
<name>A0ABU8VGN2_9BURK</name>
<keyword evidence="5" id="KW-1185">Reference proteome</keyword>
<proteinExistence type="inferred from homology"/>
<organism evidence="4 5">
    <name type="scientific">Variovorax ureilyticus</name>
    <dbReference type="NCBI Taxonomy" id="1836198"/>
    <lineage>
        <taxon>Bacteria</taxon>
        <taxon>Pseudomonadati</taxon>
        <taxon>Pseudomonadota</taxon>
        <taxon>Betaproteobacteria</taxon>
        <taxon>Burkholderiales</taxon>
        <taxon>Comamonadaceae</taxon>
        <taxon>Variovorax</taxon>
    </lineage>
</organism>
<reference evidence="4 5" key="1">
    <citation type="submission" date="2024-03" db="EMBL/GenBank/DDBJ databases">
        <title>Novel species of the genus Variovorax.</title>
        <authorList>
            <person name="Liu Q."/>
            <person name="Xin Y.-H."/>
        </authorList>
    </citation>
    <scope>NUCLEOTIDE SEQUENCE [LARGE SCALE GENOMIC DNA]</scope>
    <source>
        <strain evidence="4 5">KACC 18899</strain>
    </source>
</reference>
<dbReference type="InterPro" id="IPR035938">
    <property type="entry name" value="Hemerythrin-like_sf"/>
</dbReference>
<comment type="similarity">
    <text evidence="1">Belongs to the hemerythrin family.</text>
</comment>
<dbReference type="InterPro" id="IPR012827">
    <property type="entry name" value="Hemerythrin_metal-bd"/>
</dbReference>
<sequence length="154" mass="17611">MTDPLRFDSLCLDLPFMDEAHEQLMRLLAIVEEADDAHLPAAWRDLVECIAQGFAREDRWMNDTGYASRRDHQVQHRVVLEVLRDGITQVAEGRLLHVRQMAWQLRDWYRKHVQTMDAALALHLRGRRFDPANGGSGPSRSSVASARAGIVLRN</sequence>
<dbReference type="Gene3D" id="1.20.120.50">
    <property type="entry name" value="Hemerythrin-like"/>
    <property type="match status" value="1"/>
</dbReference>
<evidence type="ECO:0000313" key="5">
    <source>
        <dbReference type="Proteomes" id="UP001365846"/>
    </source>
</evidence>
<protein>
    <submittedName>
        <fullName evidence="4">Hemerythrin</fullName>
    </submittedName>
</protein>
<accession>A0ABU8VGN2</accession>
<dbReference type="Proteomes" id="UP001365846">
    <property type="component" value="Unassembled WGS sequence"/>
</dbReference>
<evidence type="ECO:0000256" key="3">
    <source>
        <dbReference type="ARBA" id="ARBA00023004"/>
    </source>
</evidence>